<feature type="compositionally biased region" description="Polar residues" evidence="3">
    <location>
        <begin position="177"/>
        <end position="187"/>
    </location>
</feature>
<dbReference type="AlphaFoldDB" id="A0A6G1S6L9"/>
<dbReference type="PROSITE" id="PS51450">
    <property type="entry name" value="LRR"/>
    <property type="match status" value="1"/>
</dbReference>
<reference evidence="4" key="1">
    <citation type="submission" date="2018-10" db="EMBL/GenBank/DDBJ databases">
        <title>Transcriptome assembly of Aceria tosichella (Wheat curl mite) Type 2.</title>
        <authorList>
            <person name="Scully E.D."/>
            <person name="Geib S.M."/>
            <person name="Palmer N.A."/>
            <person name="Gupta A.K."/>
            <person name="Sarath G."/>
            <person name="Tatineni S."/>
        </authorList>
    </citation>
    <scope>NUCLEOTIDE SEQUENCE</scope>
    <source>
        <strain evidence="4">LincolnNE</strain>
    </source>
</reference>
<dbReference type="GO" id="GO:0007010">
    <property type="term" value="P:cytoskeleton organization"/>
    <property type="evidence" value="ECO:0007669"/>
    <property type="project" value="TreeGrafter"/>
</dbReference>
<dbReference type="InterPro" id="IPR001611">
    <property type="entry name" value="Leu-rich_rpt"/>
</dbReference>
<evidence type="ECO:0000256" key="2">
    <source>
        <dbReference type="ARBA" id="ARBA00022737"/>
    </source>
</evidence>
<name>A0A6G1S6L9_9ACAR</name>
<organism evidence="4">
    <name type="scientific">Aceria tosichella</name>
    <name type="common">wheat curl mite</name>
    <dbReference type="NCBI Taxonomy" id="561515"/>
    <lineage>
        <taxon>Eukaryota</taxon>
        <taxon>Metazoa</taxon>
        <taxon>Ecdysozoa</taxon>
        <taxon>Arthropoda</taxon>
        <taxon>Chelicerata</taxon>
        <taxon>Arachnida</taxon>
        <taxon>Acari</taxon>
        <taxon>Acariformes</taxon>
        <taxon>Trombidiformes</taxon>
        <taxon>Prostigmata</taxon>
        <taxon>Eupodina</taxon>
        <taxon>Eriophyoidea</taxon>
        <taxon>Eriophyidae</taxon>
        <taxon>Eriophyinae</taxon>
        <taxon>Aceriini</taxon>
        <taxon>Aceria</taxon>
    </lineage>
</organism>
<dbReference type="PANTHER" id="PTHR18849:SF0">
    <property type="entry name" value="CILIA- AND FLAGELLA-ASSOCIATED PROTEIN 410-RELATED"/>
    <property type="match status" value="1"/>
</dbReference>
<dbReference type="SUPFAM" id="SSF52058">
    <property type="entry name" value="L domain-like"/>
    <property type="match status" value="1"/>
</dbReference>
<feature type="region of interest" description="Disordered" evidence="3">
    <location>
        <begin position="290"/>
        <end position="312"/>
    </location>
</feature>
<feature type="compositionally biased region" description="Low complexity" evidence="3">
    <location>
        <begin position="206"/>
        <end position="219"/>
    </location>
</feature>
<dbReference type="EMBL" id="GGYP01001383">
    <property type="protein sequence ID" value="MDE46154.1"/>
    <property type="molecule type" value="Transcribed_RNA"/>
</dbReference>
<dbReference type="GO" id="GO:0036064">
    <property type="term" value="C:ciliary basal body"/>
    <property type="evidence" value="ECO:0007669"/>
    <property type="project" value="UniProtKB-ARBA"/>
</dbReference>
<evidence type="ECO:0000256" key="3">
    <source>
        <dbReference type="SAM" id="MobiDB-lite"/>
    </source>
</evidence>
<dbReference type="Gene3D" id="3.80.10.10">
    <property type="entry name" value="Ribonuclease Inhibitor"/>
    <property type="match status" value="1"/>
</dbReference>
<keyword evidence="2" id="KW-0677">Repeat</keyword>
<feature type="compositionally biased region" description="Polar residues" evidence="3">
    <location>
        <begin position="196"/>
        <end position="205"/>
    </location>
</feature>
<proteinExistence type="predicted"/>
<gene>
    <name evidence="4" type="ORF">g.13043</name>
</gene>
<sequence length="367" mass="39723">MSLVLNESVVLAKTRSQDLKSVLKLNCWGCGIKDVSLVRQLINVEVIGLSCNEITTLEDFAYCKKLKELILRGNRIKNISEIAHLQKLPNLTSLWLQENPCVESTYNYRKVVLKALPQLKVLDNQPVTREELQEIEELGNEIYEEIPYESSSSHSSGPPSHAGSGSGAGGSCSAGPNTVSSQQSKVPTGSAAVAPRQTSQSSVESQPDGAPQAGQQQQPTNEHHQHAISHIDQSFNEMSVYQPANTLASNEMNDTMSSNYQYTTMNDSTSLAMNRSSRLLQAQSQGSMNALNGSGGGGAGGNHQFSAWPGTNNLNNNNNSISMLPKGGKNRNANILSAVLCLVKELDYVSCEVVQTALHCRMEETSQ</sequence>
<dbReference type="FunFam" id="3.80.10.10:FF:000094">
    <property type="entry name" value="protein C21orf2 isoform X1"/>
    <property type="match status" value="1"/>
</dbReference>
<keyword evidence="1" id="KW-0433">Leucine-rich repeat</keyword>
<accession>A0A6G1S6L9</accession>
<protein>
    <submittedName>
        <fullName evidence="4">Uncharacterized protein C21orf2</fullName>
    </submittedName>
</protein>
<evidence type="ECO:0000256" key="1">
    <source>
        <dbReference type="ARBA" id="ARBA00022614"/>
    </source>
</evidence>
<evidence type="ECO:0000313" key="4">
    <source>
        <dbReference type="EMBL" id="MDE46154.1"/>
    </source>
</evidence>
<dbReference type="GO" id="GO:0097733">
    <property type="term" value="C:photoreceptor cell cilium"/>
    <property type="evidence" value="ECO:0007669"/>
    <property type="project" value="UniProtKB-ARBA"/>
</dbReference>
<feature type="region of interest" description="Disordered" evidence="3">
    <location>
        <begin position="147"/>
        <end position="228"/>
    </location>
</feature>
<feature type="compositionally biased region" description="Low complexity" evidence="3">
    <location>
        <begin position="150"/>
        <end position="163"/>
    </location>
</feature>
<dbReference type="InterPro" id="IPR032675">
    <property type="entry name" value="LRR_dom_sf"/>
</dbReference>
<dbReference type="PANTHER" id="PTHR18849">
    <property type="entry name" value="LEUCINE RICH REPEAT PROTEIN"/>
    <property type="match status" value="1"/>
</dbReference>
<dbReference type="Pfam" id="PF14580">
    <property type="entry name" value="LRR_9"/>
    <property type="match status" value="1"/>
</dbReference>